<feature type="modified residue" description="4-aspartylphosphate" evidence="2">
    <location>
        <position position="55"/>
    </location>
</feature>
<dbReference type="InterPro" id="IPR001789">
    <property type="entry name" value="Sig_transdc_resp-reg_receiver"/>
</dbReference>
<evidence type="ECO:0000259" key="3">
    <source>
        <dbReference type="PROSITE" id="PS50110"/>
    </source>
</evidence>
<keyword evidence="1 2" id="KW-0597">Phosphoprotein</keyword>
<evidence type="ECO:0000313" key="5">
    <source>
        <dbReference type="Proteomes" id="UP000230392"/>
    </source>
</evidence>
<sequence length="125" mass="14071">MEKKKILIIDDEADFTRLMKLNLEETGKYEVSIENKGANGFATVKSFKPDLILLDILIPDMYGTEVARQIRSDESVKNIPIVFLTALIREKEIGSQGAVIKGYPFLAKPVSTEDLIRCIEKNIRG</sequence>
<dbReference type="PANTHER" id="PTHR44591">
    <property type="entry name" value="STRESS RESPONSE REGULATOR PROTEIN 1"/>
    <property type="match status" value="1"/>
</dbReference>
<name>A0A2G9Y9R6_9BACT</name>
<dbReference type="SUPFAM" id="SSF52172">
    <property type="entry name" value="CheY-like"/>
    <property type="match status" value="1"/>
</dbReference>
<evidence type="ECO:0000256" key="2">
    <source>
        <dbReference type="PROSITE-ProRule" id="PRU00169"/>
    </source>
</evidence>
<dbReference type="InterPro" id="IPR050595">
    <property type="entry name" value="Bact_response_regulator"/>
</dbReference>
<evidence type="ECO:0000313" key="4">
    <source>
        <dbReference type="EMBL" id="PIP15965.1"/>
    </source>
</evidence>
<dbReference type="EMBL" id="PCRF01000228">
    <property type="protein sequence ID" value="PIP15965.1"/>
    <property type="molecule type" value="Genomic_DNA"/>
</dbReference>
<dbReference type="Pfam" id="PF00072">
    <property type="entry name" value="Response_reg"/>
    <property type="match status" value="1"/>
</dbReference>
<gene>
    <name evidence="4" type="ORF">COX46_04645</name>
</gene>
<feature type="domain" description="Response regulatory" evidence="3">
    <location>
        <begin position="5"/>
        <end position="123"/>
    </location>
</feature>
<dbReference type="InterPro" id="IPR011006">
    <property type="entry name" value="CheY-like_superfamily"/>
</dbReference>
<dbReference type="PANTHER" id="PTHR44591:SF3">
    <property type="entry name" value="RESPONSE REGULATORY DOMAIN-CONTAINING PROTEIN"/>
    <property type="match status" value="1"/>
</dbReference>
<proteinExistence type="predicted"/>
<accession>A0A2G9Y9R6</accession>
<organism evidence="4 5">
    <name type="scientific">bacterium (Candidatus Ratteibacteria) CG23_combo_of_CG06-09_8_20_14_all_48_7</name>
    <dbReference type="NCBI Taxonomy" id="2014292"/>
    <lineage>
        <taxon>Bacteria</taxon>
        <taxon>Candidatus Ratteibacteria</taxon>
    </lineage>
</organism>
<protein>
    <submittedName>
        <fullName evidence="4">Response regulator</fullName>
    </submittedName>
</protein>
<dbReference type="AlphaFoldDB" id="A0A2G9Y9R6"/>
<dbReference type="PROSITE" id="PS50110">
    <property type="entry name" value="RESPONSE_REGULATORY"/>
    <property type="match status" value="1"/>
</dbReference>
<evidence type="ECO:0000256" key="1">
    <source>
        <dbReference type="ARBA" id="ARBA00022553"/>
    </source>
</evidence>
<dbReference type="GO" id="GO:0000160">
    <property type="term" value="P:phosphorelay signal transduction system"/>
    <property type="evidence" value="ECO:0007669"/>
    <property type="project" value="InterPro"/>
</dbReference>
<comment type="caution">
    <text evidence="4">The sequence shown here is derived from an EMBL/GenBank/DDBJ whole genome shotgun (WGS) entry which is preliminary data.</text>
</comment>
<dbReference type="Gene3D" id="3.40.50.2300">
    <property type="match status" value="1"/>
</dbReference>
<reference evidence="4 5" key="1">
    <citation type="submission" date="2017-09" db="EMBL/GenBank/DDBJ databases">
        <title>Depth-based differentiation of microbial function through sediment-hosted aquifers and enrichment of novel symbionts in the deep terrestrial subsurface.</title>
        <authorList>
            <person name="Probst A.J."/>
            <person name="Ladd B."/>
            <person name="Jarett J.K."/>
            <person name="Geller-Mcgrath D.E."/>
            <person name="Sieber C.M."/>
            <person name="Emerson J.B."/>
            <person name="Anantharaman K."/>
            <person name="Thomas B.C."/>
            <person name="Malmstrom R."/>
            <person name="Stieglmeier M."/>
            <person name="Klingl A."/>
            <person name="Woyke T."/>
            <person name="Ryan C.M."/>
            <person name="Banfield J.F."/>
        </authorList>
    </citation>
    <scope>NUCLEOTIDE SEQUENCE [LARGE SCALE GENOMIC DNA]</scope>
    <source>
        <strain evidence="4">CG23_combo_of_CG06-09_8_20_14_all_48_7</strain>
    </source>
</reference>
<dbReference type="Proteomes" id="UP000230392">
    <property type="component" value="Unassembled WGS sequence"/>
</dbReference>
<dbReference type="SMART" id="SM00448">
    <property type="entry name" value="REC"/>
    <property type="match status" value="1"/>
</dbReference>